<dbReference type="InterPro" id="IPR036188">
    <property type="entry name" value="FAD/NAD-bd_sf"/>
</dbReference>
<keyword evidence="1" id="KW-0560">Oxidoreductase</keyword>
<reference evidence="3" key="1">
    <citation type="journal article" date="2019" name="Int. J. Syst. Evol. Microbiol.">
        <title>The Global Catalogue of Microorganisms (GCM) 10K type strain sequencing project: providing services to taxonomists for standard genome sequencing and annotation.</title>
        <authorList>
            <consortium name="The Broad Institute Genomics Platform"/>
            <consortium name="The Broad Institute Genome Sequencing Center for Infectious Disease"/>
            <person name="Wu L."/>
            <person name="Ma J."/>
        </authorList>
    </citation>
    <scope>NUCLEOTIDE SEQUENCE [LARGE SCALE GENOMIC DNA]</scope>
    <source>
        <strain evidence="3">CCUG 59778</strain>
    </source>
</reference>
<dbReference type="PANTHER" id="PTHR43539">
    <property type="entry name" value="FLAVIN-BINDING MONOOXYGENASE-LIKE PROTEIN (AFU_ORTHOLOGUE AFUA_4G09220)"/>
    <property type="match status" value="1"/>
</dbReference>
<evidence type="ECO:0000313" key="3">
    <source>
        <dbReference type="Proteomes" id="UP001596157"/>
    </source>
</evidence>
<name>A0ABW0EY65_9PSEU</name>
<keyword evidence="3" id="KW-1185">Reference proteome</keyword>
<dbReference type="Proteomes" id="UP001596157">
    <property type="component" value="Unassembled WGS sequence"/>
</dbReference>
<dbReference type="EMBL" id="JBHSKF010000021">
    <property type="protein sequence ID" value="MFC5291106.1"/>
    <property type="molecule type" value="Genomic_DNA"/>
</dbReference>
<dbReference type="RefSeq" id="WP_378251019.1">
    <property type="nucleotide sequence ID" value="NZ_JBHSKF010000021.1"/>
</dbReference>
<accession>A0ABW0EY65</accession>
<evidence type="ECO:0000256" key="1">
    <source>
        <dbReference type="ARBA" id="ARBA00023002"/>
    </source>
</evidence>
<sequence length="421" mass="44976">MSPSRSSEGRAIDRTTTVVIGAGHAGLAASHFLSARAIDHVVLERGEVANSWRTERWDSLRLLTPNWQSGLPGHHYGGPDPDGYMSAGEVAGFIDGFAAATAAPVRTGTAVTSVRRADDGYRVTTDRGEFACRTVVLASGACNRPSVPAIAAGLPDSVTQVTPFDYRGPGQLPDGGVLVVGASATGVQLAAEIQRSGRQVTLSTGEHVRLPRLYRGRDVLWWMDASGVWDQRYDEVPDLTRARRLASPQLVGTPDRGTLDLNALTALGVEVVGRAAAVRDGEALFSGGLRNVVALADLKMDRLLGTFDEWARVSGVDSDVTPSERFDPTAVPASTRLRVDLRGGEIRTVVWATGFRPDYSWLDVPVVDGKGRLLHDGGVVDSPGLYALGLPVLRRRKSTFLHGIEDDARDVIDHLAGYLAG</sequence>
<dbReference type="SUPFAM" id="SSF51905">
    <property type="entry name" value="FAD/NAD(P)-binding domain"/>
    <property type="match status" value="2"/>
</dbReference>
<comment type="caution">
    <text evidence="2">The sequence shown here is derived from an EMBL/GenBank/DDBJ whole genome shotgun (WGS) entry which is preliminary data.</text>
</comment>
<protein>
    <submittedName>
        <fullName evidence="2">NAD(P)-binding domain-containing protein</fullName>
    </submittedName>
</protein>
<gene>
    <name evidence="2" type="ORF">ACFPM7_28990</name>
</gene>
<dbReference type="PANTHER" id="PTHR43539:SF78">
    <property type="entry name" value="FLAVIN-CONTAINING MONOOXYGENASE"/>
    <property type="match status" value="1"/>
</dbReference>
<dbReference type="InterPro" id="IPR050982">
    <property type="entry name" value="Auxin_biosynth/cation_transpt"/>
</dbReference>
<evidence type="ECO:0000313" key="2">
    <source>
        <dbReference type="EMBL" id="MFC5291106.1"/>
    </source>
</evidence>
<proteinExistence type="predicted"/>
<organism evidence="2 3">
    <name type="scientific">Actinokineospora guangxiensis</name>
    <dbReference type="NCBI Taxonomy" id="1490288"/>
    <lineage>
        <taxon>Bacteria</taxon>
        <taxon>Bacillati</taxon>
        <taxon>Actinomycetota</taxon>
        <taxon>Actinomycetes</taxon>
        <taxon>Pseudonocardiales</taxon>
        <taxon>Pseudonocardiaceae</taxon>
        <taxon>Actinokineospora</taxon>
    </lineage>
</organism>
<dbReference type="Pfam" id="PF13738">
    <property type="entry name" value="Pyr_redox_3"/>
    <property type="match status" value="1"/>
</dbReference>
<dbReference type="PRINTS" id="PR00411">
    <property type="entry name" value="PNDRDTASEI"/>
</dbReference>
<dbReference type="Gene3D" id="3.50.50.60">
    <property type="entry name" value="FAD/NAD(P)-binding domain"/>
    <property type="match status" value="1"/>
</dbReference>